<sequence>MPTTPEVPGTPESTDASQPTGAPLLPSGGDERRLHPWSWLFVLLQQLRQFIVPLLVLVFLGRGDSYALWPLVGVAVLAAASIWRYFTYRYRVDDDRLVVREGLLERQVRQVPFARIHNVALHQTLLHRLFGVAEVRLESAGGTKPEAEMRVLRMDEALALERLIRTRGAAAADTGDVEGEGVAAGHGDGRLLLALPVAELLRLGLVSNRGMVVVAGAFAVSWQVLPDRMFAVAVQDAAGKAFGYASSLADGMVARAAAMALVVVVALALLRVLSVALALLQYHGFRLLLQGRRLTVERGLLTRLRTSAPRQRIQSWTLREGVLHRLLRRRALHIDTVASAGEGGEQRGLRELAPIATPEACDALVREVLPGVAWPPVGWRRLHPRAWQRLALPGLVFSALATVAACWYFGLPGLLALAWAPWAVHAARQHAWRAGYALDARMLAVREGWWTRRWRFAEIEKLQALSLQQSPLDRWFGMATLWLDTAGARPTTLLQLRFLPEAEARALHGRLAAELARMPLRW</sequence>
<protein>
    <submittedName>
        <fullName evidence="4">Membrane protein</fullName>
    </submittedName>
</protein>
<comment type="caution">
    <text evidence="4">The sequence shown here is derived from an EMBL/GenBank/DDBJ whole genome shotgun (WGS) entry which is preliminary data.</text>
</comment>
<dbReference type="RefSeq" id="WP_132985763.1">
    <property type="nucleotide sequence ID" value="NZ_BMME01000001.1"/>
</dbReference>
<feature type="domain" description="YdbS-like PH" evidence="3">
    <location>
        <begin position="85"/>
        <end position="164"/>
    </location>
</feature>
<evidence type="ECO:0000256" key="2">
    <source>
        <dbReference type="SAM" id="Phobius"/>
    </source>
</evidence>
<feature type="transmembrane region" description="Helical" evidence="2">
    <location>
        <begin position="66"/>
        <end position="86"/>
    </location>
</feature>
<evidence type="ECO:0000256" key="1">
    <source>
        <dbReference type="SAM" id="MobiDB-lite"/>
    </source>
</evidence>
<feature type="domain" description="YdbS-like PH" evidence="3">
    <location>
        <begin position="282"/>
        <end position="341"/>
    </location>
</feature>
<evidence type="ECO:0000313" key="5">
    <source>
        <dbReference type="Proteomes" id="UP000599009"/>
    </source>
</evidence>
<feature type="transmembrane region" description="Helical" evidence="2">
    <location>
        <begin position="390"/>
        <end position="410"/>
    </location>
</feature>
<evidence type="ECO:0000313" key="4">
    <source>
        <dbReference type="EMBL" id="GGJ97457.1"/>
    </source>
</evidence>
<keyword evidence="2" id="KW-0472">Membrane</keyword>
<gene>
    <name evidence="4" type="ORF">GCM10011394_02940</name>
</gene>
<dbReference type="PANTHER" id="PTHR34473:SF2">
    <property type="entry name" value="UPF0699 TRANSMEMBRANE PROTEIN YDBT"/>
    <property type="match status" value="1"/>
</dbReference>
<dbReference type="InterPro" id="IPR005182">
    <property type="entry name" value="YdbS-like_PH"/>
</dbReference>
<feature type="region of interest" description="Disordered" evidence="1">
    <location>
        <begin position="1"/>
        <end position="29"/>
    </location>
</feature>
<feature type="transmembrane region" description="Helical" evidence="2">
    <location>
        <begin position="200"/>
        <end position="222"/>
    </location>
</feature>
<organism evidence="4 5">
    <name type="scientific">Luteimonas terricola</name>
    <dbReference type="NCBI Taxonomy" id="645597"/>
    <lineage>
        <taxon>Bacteria</taxon>
        <taxon>Pseudomonadati</taxon>
        <taxon>Pseudomonadota</taxon>
        <taxon>Gammaproteobacteria</taxon>
        <taxon>Lysobacterales</taxon>
        <taxon>Lysobacteraceae</taxon>
        <taxon>Luteimonas</taxon>
    </lineage>
</organism>
<proteinExistence type="predicted"/>
<dbReference type="PIRSF" id="PIRSF026631">
    <property type="entry name" value="UCP026631"/>
    <property type="match status" value="1"/>
</dbReference>
<accession>A0ABQ2E628</accession>
<reference evidence="5" key="1">
    <citation type="journal article" date="2019" name="Int. J. Syst. Evol. Microbiol.">
        <title>The Global Catalogue of Microorganisms (GCM) 10K type strain sequencing project: providing services to taxonomists for standard genome sequencing and annotation.</title>
        <authorList>
            <consortium name="The Broad Institute Genomics Platform"/>
            <consortium name="The Broad Institute Genome Sequencing Center for Infectious Disease"/>
            <person name="Wu L."/>
            <person name="Ma J."/>
        </authorList>
    </citation>
    <scope>NUCLEOTIDE SEQUENCE [LARGE SCALE GENOMIC DNA]</scope>
    <source>
        <strain evidence="5">CGMCC 1.8985</strain>
    </source>
</reference>
<dbReference type="EMBL" id="BMME01000001">
    <property type="protein sequence ID" value="GGJ97457.1"/>
    <property type="molecule type" value="Genomic_DNA"/>
</dbReference>
<feature type="domain" description="YdbS-like PH" evidence="3">
    <location>
        <begin position="433"/>
        <end position="508"/>
    </location>
</feature>
<name>A0ABQ2E628_9GAMM</name>
<keyword evidence="2" id="KW-1133">Transmembrane helix</keyword>
<feature type="compositionally biased region" description="Polar residues" evidence="1">
    <location>
        <begin position="11"/>
        <end position="20"/>
    </location>
</feature>
<dbReference type="PANTHER" id="PTHR34473">
    <property type="entry name" value="UPF0699 TRANSMEMBRANE PROTEIN YDBS"/>
    <property type="match status" value="1"/>
</dbReference>
<evidence type="ECO:0000259" key="3">
    <source>
        <dbReference type="Pfam" id="PF03703"/>
    </source>
</evidence>
<feature type="transmembrane region" description="Helical" evidence="2">
    <location>
        <begin position="256"/>
        <end position="280"/>
    </location>
</feature>
<dbReference type="Proteomes" id="UP000599009">
    <property type="component" value="Unassembled WGS sequence"/>
</dbReference>
<dbReference type="InterPro" id="IPR014529">
    <property type="entry name" value="UCP026631"/>
</dbReference>
<keyword evidence="5" id="KW-1185">Reference proteome</keyword>
<keyword evidence="2" id="KW-0812">Transmembrane</keyword>
<dbReference type="Pfam" id="PF03703">
    <property type="entry name" value="bPH_2"/>
    <property type="match status" value="3"/>
</dbReference>